<accession>A0A6A6IU22</accession>
<feature type="region of interest" description="Disordered" evidence="1">
    <location>
        <begin position="65"/>
        <end position="176"/>
    </location>
</feature>
<dbReference type="Proteomes" id="UP000800094">
    <property type="component" value="Unassembled WGS sequence"/>
</dbReference>
<evidence type="ECO:0000313" key="2">
    <source>
        <dbReference type="EMBL" id="KAF2254041.1"/>
    </source>
</evidence>
<feature type="compositionally biased region" description="Low complexity" evidence="1">
    <location>
        <begin position="66"/>
        <end position="87"/>
    </location>
</feature>
<proteinExistence type="predicted"/>
<evidence type="ECO:0000313" key="3">
    <source>
        <dbReference type="Proteomes" id="UP000800094"/>
    </source>
</evidence>
<keyword evidence="3" id="KW-1185">Reference proteome</keyword>
<dbReference type="AlphaFoldDB" id="A0A6A6IU22"/>
<organism evidence="2 3">
    <name type="scientific">Trematosphaeria pertusa</name>
    <dbReference type="NCBI Taxonomy" id="390896"/>
    <lineage>
        <taxon>Eukaryota</taxon>
        <taxon>Fungi</taxon>
        <taxon>Dikarya</taxon>
        <taxon>Ascomycota</taxon>
        <taxon>Pezizomycotina</taxon>
        <taxon>Dothideomycetes</taxon>
        <taxon>Pleosporomycetidae</taxon>
        <taxon>Pleosporales</taxon>
        <taxon>Massarineae</taxon>
        <taxon>Trematosphaeriaceae</taxon>
        <taxon>Trematosphaeria</taxon>
    </lineage>
</organism>
<dbReference type="EMBL" id="ML987191">
    <property type="protein sequence ID" value="KAF2254041.1"/>
    <property type="molecule type" value="Genomic_DNA"/>
</dbReference>
<protein>
    <submittedName>
        <fullName evidence="2">Uncharacterized protein</fullName>
    </submittedName>
</protein>
<sequence length="207" mass="22643">MHPAIAEDLSKFWPILYDALFETLGSEAAWVKKVVPTMTCAGPVKEDDGGGSTRLTAQIAENMKENNAALLARRNRNGASSSGSRTSGSDEKSKKSAGGSSETSGPSSGSPEEVSKKMAQQVARAPKRALVGKHNPAPRQPAPMQHRPKPNPQPTRLPKKIPAKTEYNPEYNSLADNTTRRETYELYTRSFKIKYQDMMGKEGRNPK</sequence>
<evidence type="ECO:0000256" key="1">
    <source>
        <dbReference type="SAM" id="MobiDB-lite"/>
    </source>
</evidence>
<name>A0A6A6IU22_9PLEO</name>
<reference evidence="2" key="1">
    <citation type="journal article" date="2020" name="Stud. Mycol.">
        <title>101 Dothideomycetes genomes: a test case for predicting lifestyles and emergence of pathogens.</title>
        <authorList>
            <person name="Haridas S."/>
            <person name="Albert R."/>
            <person name="Binder M."/>
            <person name="Bloem J."/>
            <person name="Labutti K."/>
            <person name="Salamov A."/>
            <person name="Andreopoulos B."/>
            <person name="Baker S."/>
            <person name="Barry K."/>
            <person name="Bills G."/>
            <person name="Bluhm B."/>
            <person name="Cannon C."/>
            <person name="Castanera R."/>
            <person name="Culley D."/>
            <person name="Daum C."/>
            <person name="Ezra D."/>
            <person name="Gonzalez J."/>
            <person name="Henrissat B."/>
            <person name="Kuo A."/>
            <person name="Liang C."/>
            <person name="Lipzen A."/>
            <person name="Lutzoni F."/>
            <person name="Magnuson J."/>
            <person name="Mondo S."/>
            <person name="Nolan M."/>
            <person name="Ohm R."/>
            <person name="Pangilinan J."/>
            <person name="Park H.-J."/>
            <person name="Ramirez L."/>
            <person name="Alfaro M."/>
            <person name="Sun H."/>
            <person name="Tritt A."/>
            <person name="Yoshinaga Y."/>
            <person name="Zwiers L.-H."/>
            <person name="Turgeon B."/>
            <person name="Goodwin S."/>
            <person name="Spatafora J."/>
            <person name="Crous P."/>
            <person name="Grigoriev I."/>
        </authorList>
    </citation>
    <scope>NUCLEOTIDE SEQUENCE</scope>
    <source>
        <strain evidence="2">CBS 122368</strain>
    </source>
</reference>
<gene>
    <name evidence="2" type="ORF">BU26DRAFT_234404</name>
</gene>
<feature type="compositionally biased region" description="Low complexity" evidence="1">
    <location>
        <begin position="96"/>
        <end position="112"/>
    </location>
</feature>
<dbReference type="RefSeq" id="XP_033689045.1">
    <property type="nucleotide sequence ID" value="XM_033820922.1"/>
</dbReference>
<dbReference type="GeneID" id="54574252"/>